<dbReference type="RefSeq" id="WP_108737457.1">
    <property type="nucleotide sequence ID" value="NZ_CP020919.1"/>
</dbReference>
<evidence type="ECO:0000256" key="1">
    <source>
        <dbReference type="SAM" id="Phobius"/>
    </source>
</evidence>
<dbReference type="OrthoDB" id="1444744at2"/>
<sequence length="242" mass="28343">MLIDWNKALTFAFSTFAIVISIITILMTKHNLKKQLRLGKLEEILEILDYLKGYYRALFDVFTDIPKIIRGIKVDDPFPPDIEQLKKYRDLFIKTVDRDVLINKILRLKILSNAYLNNSNKIGGVKVKIHTVADLYYKMYLFILSPNPIMNDISSVPQPGGMQKFIEHLESEIITEMNLGYQTINEENKKKYLKEQFRKDLKDEFTMSLNNFNSPAILIYFREHPARDPYTTSNSNIPNSYY</sequence>
<evidence type="ECO:0000313" key="2">
    <source>
        <dbReference type="EMBL" id="AWG25910.1"/>
    </source>
</evidence>
<dbReference type="AlphaFoldDB" id="A0A2S1LQ77"/>
<name>A0A2S1LQ77_9FLAO</name>
<protein>
    <submittedName>
        <fullName evidence="2">Uncharacterized protein</fullName>
    </submittedName>
</protein>
<reference evidence="2 3" key="1">
    <citation type="submission" date="2017-04" db="EMBL/GenBank/DDBJ databases">
        <title>Complete genome sequence of Flavobacterium kingsejong AJ004.</title>
        <authorList>
            <person name="Lee P.C."/>
        </authorList>
    </citation>
    <scope>NUCLEOTIDE SEQUENCE [LARGE SCALE GENOMIC DNA]</scope>
    <source>
        <strain evidence="2 3">AJ004</strain>
    </source>
</reference>
<proteinExistence type="predicted"/>
<keyword evidence="3" id="KW-1185">Reference proteome</keyword>
<dbReference type="Proteomes" id="UP000244677">
    <property type="component" value="Chromosome"/>
</dbReference>
<keyword evidence="1" id="KW-0812">Transmembrane</keyword>
<dbReference type="KEGG" id="fki:FK004_12095"/>
<feature type="transmembrane region" description="Helical" evidence="1">
    <location>
        <begin position="6"/>
        <end position="27"/>
    </location>
</feature>
<evidence type="ECO:0000313" key="3">
    <source>
        <dbReference type="Proteomes" id="UP000244677"/>
    </source>
</evidence>
<keyword evidence="1" id="KW-1133">Transmembrane helix</keyword>
<gene>
    <name evidence="2" type="ORF">FK004_12095</name>
</gene>
<organism evidence="2 3">
    <name type="scientific">Flavobacterium kingsejongi</name>
    <dbReference type="NCBI Taxonomy" id="1678728"/>
    <lineage>
        <taxon>Bacteria</taxon>
        <taxon>Pseudomonadati</taxon>
        <taxon>Bacteroidota</taxon>
        <taxon>Flavobacteriia</taxon>
        <taxon>Flavobacteriales</taxon>
        <taxon>Flavobacteriaceae</taxon>
        <taxon>Flavobacterium</taxon>
    </lineage>
</organism>
<dbReference type="EMBL" id="CP020919">
    <property type="protein sequence ID" value="AWG25910.1"/>
    <property type="molecule type" value="Genomic_DNA"/>
</dbReference>
<accession>A0A2S1LQ77</accession>
<keyword evidence="1" id="KW-0472">Membrane</keyword>